<dbReference type="Gene3D" id="3.40.50.300">
    <property type="entry name" value="P-loop containing nucleotide triphosphate hydrolases"/>
    <property type="match status" value="1"/>
</dbReference>
<dbReference type="GO" id="GO:0005663">
    <property type="term" value="C:DNA replication factor C complex"/>
    <property type="evidence" value="ECO:0007669"/>
    <property type="project" value="TreeGrafter"/>
</dbReference>
<name>A0A6C0FCN0_9ZZZZ</name>
<dbReference type="EMBL" id="MN738803">
    <property type="protein sequence ID" value="QHT37650.1"/>
    <property type="molecule type" value="Genomic_DNA"/>
</dbReference>
<dbReference type="GO" id="GO:0005524">
    <property type="term" value="F:ATP binding"/>
    <property type="evidence" value="ECO:0007669"/>
    <property type="project" value="UniProtKB-KW"/>
</dbReference>
<dbReference type="PANTHER" id="PTHR11669:SF20">
    <property type="entry name" value="REPLICATION FACTOR C SUBUNIT 4"/>
    <property type="match status" value="1"/>
</dbReference>
<dbReference type="InterPro" id="IPR050238">
    <property type="entry name" value="DNA_Rep/Repair_Clamp_Loader"/>
</dbReference>
<dbReference type="InterPro" id="IPR027417">
    <property type="entry name" value="P-loop_NTPase"/>
</dbReference>
<sequence>MNIKNEFLDNKIKKIDIHQKLKKKLDYFIENHKIPHIIFYGNCGTGKRYILNYFINKIYQNDNDKIKEYVMYVNCAHCKGIRFIRDDIKFFAKRNMQNDNGKIFKSIILFNAEKLTTDAQSALRRCIENFSHNTRFFIVIENINNLLNPILSRFCSIYIPYPIINKTNTNLFKIKEKSEIEINFNKKKELWLKKNLSNKKTFSKLINLVEFIDLIYDKGYNALDILKFIENSNNKNKYKFLLYFDKIRREFRNEKNLMFIYCYLFLMRKNINLENILTM</sequence>
<keyword evidence="2" id="KW-0547">Nucleotide-binding</keyword>
<keyword evidence="1" id="KW-0235">DNA replication</keyword>
<dbReference type="SUPFAM" id="SSF52540">
    <property type="entry name" value="P-loop containing nucleoside triphosphate hydrolases"/>
    <property type="match status" value="1"/>
</dbReference>
<protein>
    <submittedName>
        <fullName evidence="4">Uncharacterized protein</fullName>
    </submittedName>
</protein>
<dbReference type="PANTHER" id="PTHR11669">
    <property type="entry name" value="REPLICATION FACTOR C / DNA POLYMERASE III GAMMA-TAU SUBUNIT"/>
    <property type="match status" value="1"/>
</dbReference>
<evidence type="ECO:0000256" key="2">
    <source>
        <dbReference type="ARBA" id="ARBA00022741"/>
    </source>
</evidence>
<keyword evidence="3" id="KW-0067">ATP-binding</keyword>
<dbReference type="GO" id="GO:0003689">
    <property type="term" value="F:DNA clamp loader activity"/>
    <property type="evidence" value="ECO:0007669"/>
    <property type="project" value="TreeGrafter"/>
</dbReference>
<evidence type="ECO:0000256" key="1">
    <source>
        <dbReference type="ARBA" id="ARBA00022705"/>
    </source>
</evidence>
<evidence type="ECO:0000313" key="4">
    <source>
        <dbReference type="EMBL" id="QHT37650.1"/>
    </source>
</evidence>
<dbReference type="GO" id="GO:0006281">
    <property type="term" value="P:DNA repair"/>
    <property type="evidence" value="ECO:0007669"/>
    <property type="project" value="TreeGrafter"/>
</dbReference>
<accession>A0A6C0FCN0</accession>
<reference evidence="4" key="1">
    <citation type="journal article" date="2020" name="Nature">
        <title>Giant virus diversity and host interactions through global metagenomics.</title>
        <authorList>
            <person name="Schulz F."/>
            <person name="Roux S."/>
            <person name="Paez-Espino D."/>
            <person name="Jungbluth S."/>
            <person name="Walsh D.A."/>
            <person name="Denef V.J."/>
            <person name="McMahon K.D."/>
            <person name="Konstantinidis K.T."/>
            <person name="Eloe-Fadrosh E.A."/>
            <person name="Kyrpides N.C."/>
            <person name="Woyke T."/>
        </authorList>
    </citation>
    <scope>NUCLEOTIDE SEQUENCE</scope>
    <source>
        <strain evidence="4">GVMAG-S-ERX555997-44</strain>
    </source>
</reference>
<evidence type="ECO:0000256" key="3">
    <source>
        <dbReference type="ARBA" id="ARBA00022840"/>
    </source>
</evidence>
<dbReference type="AlphaFoldDB" id="A0A6C0FCN0"/>
<proteinExistence type="predicted"/>
<dbReference type="GO" id="GO:0005634">
    <property type="term" value="C:nucleus"/>
    <property type="evidence" value="ECO:0007669"/>
    <property type="project" value="TreeGrafter"/>
</dbReference>
<dbReference type="GO" id="GO:0006261">
    <property type="term" value="P:DNA-templated DNA replication"/>
    <property type="evidence" value="ECO:0007669"/>
    <property type="project" value="TreeGrafter"/>
</dbReference>
<organism evidence="4">
    <name type="scientific">viral metagenome</name>
    <dbReference type="NCBI Taxonomy" id="1070528"/>
    <lineage>
        <taxon>unclassified sequences</taxon>
        <taxon>metagenomes</taxon>
        <taxon>organismal metagenomes</taxon>
    </lineage>
</organism>